<dbReference type="GO" id="GO:0003700">
    <property type="term" value="F:DNA-binding transcription factor activity"/>
    <property type="evidence" value="ECO:0007669"/>
    <property type="project" value="InterPro"/>
</dbReference>
<comment type="similarity">
    <text evidence="7">Belongs to the CodY family.</text>
</comment>
<dbReference type="PIRSF" id="PIRSF011572">
    <property type="entry name" value="GTP_sensing_CodY"/>
    <property type="match status" value="1"/>
</dbReference>
<dbReference type="GO" id="GO:0045892">
    <property type="term" value="P:negative regulation of DNA-templated transcription"/>
    <property type="evidence" value="ECO:0007669"/>
    <property type="project" value="UniProtKB-UniRule"/>
</dbReference>
<evidence type="ECO:0000259" key="9">
    <source>
        <dbReference type="Pfam" id="PF08222"/>
    </source>
</evidence>
<comment type="subcellular location">
    <subcellularLocation>
        <location evidence="7">Cytoplasm</location>
    </subcellularLocation>
</comment>
<organism evidence="10 11">
    <name type="scientific">Jeotgalibaca porci</name>
    <dbReference type="NCBI Taxonomy" id="1868793"/>
    <lineage>
        <taxon>Bacteria</taxon>
        <taxon>Bacillati</taxon>
        <taxon>Bacillota</taxon>
        <taxon>Bacilli</taxon>
        <taxon>Lactobacillales</taxon>
        <taxon>Carnobacteriaceae</taxon>
        <taxon>Jeotgalibaca</taxon>
    </lineage>
</organism>
<accession>A0A6G7WET2</accession>
<dbReference type="SUPFAM" id="SSF46785">
    <property type="entry name" value="Winged helix' DNA-binding domain"/>
    <property type="match status" value="1"/>
</dbReference>
<dbReference type="InterPro" id="IPR036390">
    <property type="entry name" value="WH_DNA-bd_sf"/>
</dbReference>
<comment type="function">
    <text evidence="7">DNA-binding global transcriptional regulator which is involved in the adaptive response to starvation and acts by directly or indirectly controlling the expression of numerous genes in response to nutrient availability. During rapid exponential growth, CodY is highly active and represses genes whose products allow adaptation to nutrient depletion.</text>
</comment>
<dbReference type="Proteomes" id="UP000501830">
    <property type="component" value="Chromosome"/>
</dbReference>
<dbReference type="PANTHER" id="PTHR40062">
    <property type="entry name" value="GTP-SENSING TRANSCRIPTIONAL PLEIOTROPIC REPRESSOR CODY"/>
    <property type="match status" value="1"/>
</dbReference>
<dbReference type="HAMAP" id="MF_00621">
    <property type="entry name" value="HTH_type_CodY"/>
    <property type="match status" value="1"/>
</dbReference>
<keyword evidence="11" id="KW-1185">Reference proteome</keyword>
<keyword evidence="2 7" id="KW-0678">Repressor</keyword>
<evidence type="ECO:0000256" key="3">
    <source>
        <dbReference type="ARBA" id="ARBA00023015"/>
    </source>
</evidence>
<evidence type="ECO:0000256" key="1">
    <source>
        <dbReference type="ARBA" id="ARBA00022490"/>
    </source>
</evidence>
<feature type="DNA-binding region" description="H-T-H motif" evidence="7">
    <location>
        <begin position="211"/>
        <end position="230"/>
    </location>
</feature>
<evidence type="ECO:0000256" key="5">
    <source>
        <dbReference type="ARBA" id="ARBA00023163"/>
    </source>
</evidence>
<evidence type="ECO:0000259" key="8">
    <source>
        <dbReference type="Pfam" id="PF06018"/>
    </source>
</evidence>
<keyword evidence="3 7" id="KW-0805">Transcription regulation</keyword>
<protein>
    <recommendedName>
        <fullName evidence="6 7">Global transcriptional regulator CodY</fullName>
    </recommendedName>
</protein>
<dbReference type="Gene3D" id="3.30.450.40">
    <property type="match status" value="1"/>
</dbReference>
<dbReference type="GO" id="GO:0005525">
    <property type="term" value="F:GTP binding"/>
    <property type="evidence" value="ECO:0007669"/>
    <property type="project" value="InterPro"/>
</dbReference>
<feature type="domain" description="Global transcriptional regulator CodY N-terminal" evidence="8">
    <location>
        <begin position="3"/>
        <end position="186"/>
    </location>
</feature>
<dbReference type="Pfam" id="PF06018">
    <property type="entry name" value="CodY"/>
    <property type="match status" value="1"/>
</dbReference>
<proteinExistence type="inferred from homology"/>
<dbReference type="InterPro" id="IPR036388">
    <property type="entry name" value="WH-like_DNA-bd_sf"/>
</dbReference>
<dbReference type="EMBL" id="CP049889">
    <property type="protein sequence ID" value="QIK50770.1"/>
    <property type="molecule type" value="Genomic_DNA"/>
</dbReference>
<dbReference type="Gene3D" id="1.10.10.10">
    <property type="entry name" value="Winged helix-like DNA-binding domain superfamily/Winged helix DNA-binding domain"/>
    <property type="match status" value="1"/>
</dbReference>
<dbReference type="NCBIfam" id="TIGR02787">
    <property type="entry name" value="codY_Gpos"/>
    <property type="match status" value="1"/>
</dbReference>
<evidence type="ECO:0000313" key="10">
    <source>
        <dbReference type="EMBL" id="QIK50770.1"/>
    </source>
</evidence>
<dbReference type="InterPro" id="IPR010312">
    <property type="entry name" value="Transc_reg_CodY_N"/>
</dbReference>
<dbReference type="GO" id="GO:0003677">
    <property type="term" value="F:DNA binding"/>
    <property type="evidence" value="ECO:0007669"/>
    <property type="project" value="UniProtKB-UniRule"/>
</dbReference>
<keyword evidence="4 7" id="KW-0238">DNA-binding</keyword>
<dbReference type="GeneID" id="94551840"/>
<reference evidence="10 11" key="1">
    <citation type="journal article" date="2017" name="Int. J. Syst. Evol. Microbiol.">
        <title>Jeotgalibaca porci sp. nov. and Jeotgalibaca arthritidis sp. nov., isolated from pigs, and emended description of the genus Jeotgalibaca.</title>
        <authorList>
            <person name="Zamora L."/>
            <person name="Perez-Sancho M."/>
            <person name="Dominguez L."/>
            <person name="Fernandez-Garayzabal J.F."/>
            <person name="Vela A.I."/>
        </authorList>
    </citation>
    <scope>NUCLEOTIDE SEQUENCE [LARGE SCALE GENOMIC DNA]</scope>
    <source>
        <strain evidence="10 11">CCUG 69148</strain>
    </source>
</reference>
<evidence type="ECO:0000313" key="11">
    <source>
        <dbReference type="Proteomes" id="UP000501830"/>
    </source>
</evidence>
<name>A0A6G7WET2_9LACT</name>
<dbReference type="NCBIfam" id="NF003170">
    <property type="entry name" value="PRK04158.1"/>
    <property type="match status" value="1"/>
</dbReference>
<dbReference type="PANTHER" id="PTHR40062:SF1">
    <property type="entry name" value="GLOBAL TRANSCRIPTIONAL REGULATOR CODY"/>
    <property type="match status" value="1"/>
</dbReference>
<sequence>MDEILERLRTINQMLQKEEGFINREKMSNLPFLDMIERLAAILGANTYLIDKDGKLLGFSEAIDINNARVKQMLADKKFPFVYTNEINKIKQTTANIGIESDLSVFPVETRDIFVTGLTTVTPIFAAGNRLGSLIFARLNRPFDSGDLILAEHSATVIGVEVLHLMNLQTELATRAETAVTIALQSLSYSETEAITEIFSQVEGLETRINASQISAAKGITRSVIVNALRKLESARILESKSLGMKGTYIKVRSDILLNQMKDKLDIK</sequence>
<keyword evidence="5 7" id="KW-0804">Transcription</keyword>
<evidence type="ECO:0000256" key="7">
    <source>
        <dbReference type="HAMAP-Rule" id="MF_00621"/>
    </source>
</evidence>
<dbReference type="InterPro" id="IPR013198">
    <property type="entry name" value="GTP_trans_reg_CodY_C"/>
</dbReference>
<dbReference type="AlphaFoldDB" id="A0A6G7WET2"/>
<dbReference type="InterPro" id="IPR014154">
    <property type="entry name" value="CodY"/>
</dbReference>
<dbReference type="KEGG" id="jpo:G7058_01035"/>
<dbReference type="RefSeq" id="WP_166061807.1">
    <property type="nucleotide sequence ID" value="NZ_CP049889.1"/>
</dbReference>
<evidence type="ECO:0000256" key="4">
    <source>
        <dbReference type="ARBA" id="ARBA00023125"/>
    </source>
</evidence>
<evidence type="ECO:0000256" key="6">
    <source>
        <dbReference type="ARBA" id="ARBA00034538"/>
    </source>
</evidence>
<evidence type="ECO:0000256" key="2">
    <source>
        <dbReference type="ARBA" id="ARBA00022491"/>
    </source>
</evidence>
<gene>
    <name evidence="7 10" type="primary">codY</name>
    <name evidence="10" type="ORF">G7058_01035</name>
</gene>
<feature type="domain" description="Global transcriptional regulator CodY C-terminal" evidence="9">
    <location>
        <begin position="205"/>
        <end position="262"/>
    </location>
</feature>
<dbReference type="Pfam" id="PF08222">
    <property type="entry name" value="HTH_CodY"/>
    <property type="match status" value="1"/>
</dbReference>
<dbReference type="InterPro" id="IPR029016">
    <property type="entry name" value="GAF-like_dom_sf"/>
</dbReference>
<feature type="region of interest" description="GAF domain" evidence="7">
    <location>
        <begin position="1"/>
        <end position="163"/>
    </location>
</feature>
<dbReference type="GO" id="GO:0005737">
    <property type="term" value="C:cytoplasm"/>
    <property type="evidence" value="ECO:0007669"/>
    <property type="project" value="UniProtKB-SubCell"/>
</dbReference>
<keyword evidence="1 7" id="KW-0963">Cytoplasm</keyword>